<keyword evidence="2" id="KW-1185">Reference proteome</keyword>
<evidence type="ECO:0000313" key="1">
    <source>
        <dbReference type="EMBL" id="MBE1597143.1"/>
    </source>
</evidence>
<dbReference type="Proteomes" id="UP000629287">
    <property type="component" value="Unassembled WGS sequence"/>
</dbReference>
<dbReference type="RefSeq" id="WP_159026184.1">
    <property type="nucleotide sequence ID" value="NZ_JADBGF010000001.1"/>
</dbReference>
<dbReference type="AlphaFoldDB" id="A0A8I0TTC9"/>
<sequence>MDERPRRLSLLAEIHRIGGEITSGQAHRFYRATGWGPSRSTARGDLQYYARRGVLVQRGPDNGRLYTLAPQKGGTA</sequence>
<dbReference type="OrthoDB" id="4298107at2"/>
<dbReference type="EMBL" id="JADBGF010000001">
    <property type="protein sequence ID" value="MBE1597143.1"/>
    <property type="molecule type" value="Genomic_DNA"/>
</dbReference>
<protein>
    <submittedName>
        <fullName evidence="1">Uncharacterized protein</fullName>
    </submittedName>
</protein>
<accession>A0A8I0TTC9</accession>
<comment type="caution">
    <text evidence="1">The sequence shown here is derived from an EMBL/GenBank/DDBJ whole genome shotgun (WGS) entry which is preliminary data.</text>
</comment>
<dbReference type="GeneID" id="86827848"/>
<proteinExistence type="predicted"/>
<reference evidence="1 2" key="1">
    <citation type="submission" date="2020-10" db="EMBL/GenBank/DDBJ databases">
        <title>Sequencing the genomes of 1000 actinobacteria strains.</title>
        <authorList>
            <person name="Klenk H.-P."/>
        </authorList>
    </citation>
    <scope>NUCLEOTIDE SEQUENCE [LARGE SCALE GENOMIC DNA]</scope>
    <source>
        <strain evidence="1 2">DSM 41803</strain>
    </source>
</reference>
<evidence type="ECO:0000313" key="2">
    <source>
        <dbReference type="Proteomes" id="UP000629287"/>
    </source>
</evidence>
<gene>
    <name evidence="1" type="ORF">H4687_003272</name>
</gene>
<organism evidence="1 2">
    <name type="scientific">Streptomyces stelliscabiei</name>
    <dbReference type="NCBI Taxonomy" id="146820"/>
    <lineage>
        <taxon>Bacteria</taxon>
        <taxon>Bacillati</taxon>
        <taxon>Actinomycetota</taxon>
        <taxon>Actinomycetes</taxon>
        <taxon>Kitasatosporales</taxon>
        <taxon>Streptomycetaceae</taxon>
        <taxon>Streptomyces</taxon>
    </lineage>
</organism>
<name>A0A8I0TTC9_9ACTN</name>